<organism evidence="1 2">
    <name type="scientific">Pararhizobium mangrovi</name>
    <dbReference type="NCBI Taxonomy" id="2590452"/>
    <lineage>
        <taxon>Bacteria</taxon>
        <taxon>Pseudomonadati</taxon>
        <taxon>Pseudomonadota</taxon>
        <taxon>Alphaproteobacteria</taxon>
        <taxon>Hyphomicrobiales</taxon>
        <taxon>Rhizobiaceae</taxon>
        <taxon>Rhizobium/Agrobacterium group</taxon>
        <taxon>Pararhizobium</taxon>
    </lineage>
</organism>
<evidence type="ECO:0000313" key="1">
    <source>
        <dbReference type="EMBL" id="TPW27922.1"/>
    </source>
</evidence>
<evidence type="ECO:0000313" key="2">
    <source>
        <dbReference type="Proteomes" id="UP000320314"/>
    </source>
</evidence>
<comment type="caution">
    <text evidence="1">The sequence shown here is derived from an EMBL/GenBank/DDBJ whole genome shotgun (WGS) entry which is preliminary data.</text>
</comment>
<dbReference type="SUPFAM" id="SSF51445">
    <property type="entry name" value="(Trans)glycosidases"/>
    <property type="match status" value="1"/>
</dbReference>
<dbReference type="AlphaFoldDB" id="A0A506U0Q3"/>
<dbReference type="EMBL" id="VHLH01000018">
    <property type="protein sequence ID" value="TPW27922.1"/>
    <property type="molecule type" value="Genomic_DNA"/>
</dbReference>
<dbReference type="OrthoDB" id="9802522at2"/>
<name>A0A506U0Q3_9HYPH</name>
<evidence type="ECO:0008006" key="3">
    <source>
        <dbReference type="Google" id="ProtNLM"/>
    </source>
</evidence>
<gene>
    <name evidence="1" type="ORF">FJU11_10280</name>
</gene>
<accession>A0A506U0Q3</accession>
<dbReference type="Proteomes" id="UP000320314">
    <property type="component" value="Unassembled WGS sequence"/>
</dbReference>
<dbReference type="RefSeq" id="WP_141166968.1">
    <property type="nucleotide sequence ID" value="NZ_VHLH01000018.1"/>
</dbReference>
<dbReference type="PROSITE" id="PS51318">
    <property type="entry name" value="TAT"/>
    <property type="match status" value="1"/>
</dbReference>
<dbReference type="InterPro" id="IPR017853">
    <property type="entry name" value="GH"/>
</dbReference>
<sequence>MNESDKRSFPHSPGRRAFTLGALAGGALLAAPAGWIAARGQAGGTSTPYDVDDLLDSLGVNTHMWDANQSDGRRYDLLADRLLSLGVRNVRDSAGTNYEAYAGRLHELGREGVRFDLIVDPRDPARGVENGIAFARTVRGVLESLEGPNEYDQSGVEGWRDKLIAFQRSLFAESRAAFGQDVKVLAPSFVDTAPYRKLPAIGEAADCSNLHAYFSWHEPGTSGFGAEWLTGYGSIPWSMRKAKAQVPDGPVWVSESGYPTDVGRGSPWAVPESVAGRYIPRLWLGFYRAGARRIFLHELLDRPDMPEEDWPVKFGLLHDDQAMSPKPAYRALGAIIAVLTANTASAIPFDASTLAVEKAPPGCAWMTVRGRSGTVYGLAWLEQPSWDGRSGQAAPAATGELRLRSDGLPQHALLHVLDDTGAMTTRPVEPTGDTLTLPVTDRVSILELRT</sequence>
<dbReference type="InterPro" id="IPR006311">
    <property type="entry name" value="TAT_signal"/>
</dbReference>
<keyword evidence="2" id="KW-1185">Reference proteome</keyword>
<reference evidence="1 2" key="1">
    <citation type="submission" date="2019-06" db="EMBL/GenBank/DDBJ databases">
        <authorList>
            <person name="Li M."/>
        </authorList>
    </citation>
    <scope>NUCLEOTIDE SEQUENCE [LARGE SCALE GENOMIC DNA]</scope>
    <source>
        <strain evidence="1 2">BGMRC6574</strain>
    </source>
</reference>
<dbReference type="Gene3D" id="3.20.20.80">
    <property type="entry name" value="Glycosidases"/>
    <property type="match status" value="1"/>
</dbReference>
<proteinExistence type="predicted"/>
<protein>
    <recommendedName>
        <fullName evidence="3">Glycosyl hydrolase</fullName>
    </recommendedName>
</protein>